<protein>
    <submittedName>
        <fullName evidence="1">Uncharacterized protein</fullName>
    </submittedName>
</protein>
<name>A0ACB9GGG3_CICIN</name>
<proteinExistence type="predicted"/>
<dbReference type="Proteomes" id="UP001055811">
    <property type="component" value="Linkage Group LG02"/>
</dbReference>
<sequence length="104" mass="11598">MFSALKNPDMWIWDAGADSNFTVNEARRIFDDSLLPVDNELLKLATTKRRRRMMSIQSTSSLAPSSVMSTQQSPWHSPVPYLFGDLAAMLGLIGFALLLLACSY</sequence>
<reference evidence="1 2" key="2">
    <citation type="journal article" date="2022" name="Mol. Ecol. Resour.">
        <title>The genomes of chicory, endive, great burdock and yacon provide insights into Asteraceae paleo-polyploidization history and plant inulin production.</title>
        <authorList>
            <person name="Fan W."/>
            <person name="Wang S."/>
            <person name="Wang H."/>
            <person name="Wang A."/>
            <person name="Jiang F."/>
            <person name="Liu H."/>
            <person name="Zhao H."/>
            <person name="Xu D."/>
            <person name="Zhang Y."/>
        </authorList>
    </citation>
    <scope>NUCLEOTIDE SEQUENCE [LARGE SCALE GENOMIC DNA]</scope>
    <source>
        <strain evidence="2">cv. Punajuju</strain>
        <tissue evidence="1">Leaves</tissue>
    </source>
</reference>
<organism evidence="1 2">
    <name type="scientific">Cichorium intybus</name>
    <name type="common">Chicory</name>
    <dbReference type="NCBI Taxonomy" id="13427"/>
    <lineage>
        <taxon>Eukaryota</taxon>
        <taxon>Viridiplantae</taxon>
        <taxon>Streptophyta</taxon>
        <taxon>Embryophyta</taxon>
        <taxon>Tracheophyta</taxon>
        <taxon>Spermatophyta</taxon>
        <taxon>Magnoliopsida</taxon>
        <taxon>eudicotyledons</taxon>
        <taxon>Gunneridae</taxon>
        <taxon>Pentapetalae</taxon>
        <taxon>asterids</taxon>
        <taxon>campanulids</taxon>
        <taxon>Asterales</taxon>
        <taxon>Asteraceae</taxon>
        <taxon>Cichorioideae</taxon>
        <taxon>Cichorieae</taxon>
        <taxon>Cichoriinae</taxon>
        <taxon>Cichorium</taxon>
    </lineage>
</organism>
<comment type="caution">
    <text evidence="1">The sequence shown here is derived from an EMBL/GenBank/DDBJ whole genome shotgun (WGS) entry which is preliminary data.</text>
</comment>
<reference evidence="2" key="1">
    <citation type="journal article" date="2022" name="Mol. Ecol. Resour.">
        <title>The genomes of chicory, endive, great burdock and yacon provide insights into Asteraceae palaeo-polyploidization history and plant inulin production.</title>
        <authorList>
            <person name="Fan W."/>
            <person name="Wang S."/>
            <person name="Wang H."/>
            <person name="Wang A."/>
            <person name="Jiang F."/>
            <person name="Liu H."/>
            <person name="Zhao H."/>
            <person name="Xu D."/>
            <person name="Zhang Y."/>
        </authorList>
    </citation>
    <scope>NUCLEOTIDE SEQUENCE [LARGE SCALE GENOMIC DNA]</scope>
    <source>
        <strain evidence="2">cv. Punajuju</strain>
    </source>
</reference>
<evidence type="ECO:0000313" key="1">
    <source>
        <dbReference type="EMBL" id="KAI3782161.1"/>
    </source>
</evidence>
<accession>A0ACB9GGG3</accession>
<keyword evidence="2" id="KW-1185">Reference proteome</keyword>
<gene>
    <name evidence="1" type="ORF">L2E82_12195</name>
</gene>
<evidence type="ECO:0000313" key="2">
    <source>
        <dbReference type="Proteomes" id="UP001055811"/>
    </source>
</evidence>
<dbReference type="EMBL" id="CM042010">
    <property type="protein sequence ID" value="KAI3782161.1"/>
    <property type="molecule type" value="Genomic_DNA"/>
</dbReference>